<evidence type="ECO:0000313" key="2">
    <source>
        <dbReference type="Proteomes" id="UP000593842"/>
    </source>
</evidence>
<dbReference type="AlphaFoldDB" id="A0A7I8DYB5"/>
<accession>A0A7I8DYB5</accession>
<dbReference type="EMBL" id="AP024085">
    <property type="protein sequence ID" value="BCL57639.1"/>
    <property type="molecule type" value="Genomic_DNA"/>
</dbReference>
<dbReference type="Proteomes" id="UP000593842">
    <property type="component" value="Chromosome"/>
</dbReference>
<dbReference type="KEGG" id="fit:Fi14EGH31_13510"/>
<reference evidence="2" key="1">
    <citation type="submission" date="2020-09" db="EMBL/GenBank/DDBJ databases">
        <title>Complete genome sequencing of Faecalibacillus intestinalis strain 14EGH31.</title>
        <authorList>
            <person name="Sakamoto M."/>
            <person name="Murakami T."/>
            <person name="Mori H."/>
        </authorList>
    </citation>
    <scope>NUCLEOTIDE SEQUENCE [LARGE SCALE GENOMIC DNA]</scope>
    <source>
        <strain evidence="2">14EGH31</strain>
    </source>
</reference>
<organism evidence="1 2">
    <name type="scientific">Faecalibacillus intestinalis</name>
    <dbReference type="NCBI Taxonomy" id="1982626"/>
    <lineage>
        <taxon>Bacteria</taxon>
        <taxon>Bacillati</taxon>
        <taxon>Bacillota</taxon>
        <taxon>Erysipelotrichia</taxon>
        <taxon>Erysipelotrichales</taxon>
        <taxon>Coprobacillaceae</taxon>
        <taxon>Faecalibacillus</taxon>
    </lineage>
</organism>
<protein>
    <submittedName>
        <fullName evidence="1">Uncharacterized protein</fullName>
    </submittedName>
</protein>
<gene>
    <name evidence="1" type="ORF">Fi14EGH31_13510</name>
</gene>
<proteinExistence type="predicted"/>
<dbReference type="RefSeq" id="WP_118536163.1">
    <property type="nucleotide sequence ID" value="NZ_AP024085.1"/>
</dbReference>
<evidence type="ECO:0000313" key="1">
    <source>
        <dbReference type="EMBL" id="BCL57639.1"/>
    </source>
</evidence>
<name>A0A7I8DYB5_9FIRM</name>
<dbReference type="GeneID" id="70579790"/>
<sequence>MDRPKIEDYFTNEKFKFANKFGYNITFDSGLYEQALNSYIDQLEKALDKACKELSSHTVECDLVQCPFNCEYDSCDFDCGNTQKWKEWCMRDEE</sequence>